<evidence type="ECO:0000313" key="5">
    <source>
        <dbReference type="Proteomes" id="UP000568751"/>
    </source>
</evidence>
<dbReference type="Proteomes" id="UP000568751">
    <property type="component" value="Unassembled WGS sequence"/>
</dbReference>
<evidence type="ECO:0000256" key="1">
    <source>
        <dbReference type="ARBA" id="ARBA00022729"/>
    </source>
</evidence>
<gene>
    <name evidence="4" type="ORF">H0A76_11525</name>
</gene>
<protein>
    <submittedName>
        <fullName evidence="4">Porin family protein</fullName>
    </submittedName>
</protein>
<feature type="signal peptide" evidence="2">
    <location>
        <begin position="1"/>
        <end position="22"/>
    </location>
</feature>
<reference evidence="4 5" key="1">
    <citation type="submission" date="2020-05" db="EMBL/GenBank/DDBJ databases">
        <title>Horizontal transmission and recombination maintain forever young bacterial symbiont genomes.</title>
        <authorList>
            <person name="Russell S.L."/>
            <person name="Pepper-Tunick E."/>
            <person name="Svedberg J."/>
            <person name="Byrne A."/>
            <person name="Ruelas Castillo J."/>
            <person name="Vollmers C."/>
            <person name="Beinart R.A."/>
            <person name="Corbett-Detig R."/>
        </authorList>
    </citation>
    <scope>NUCLEOTIDE SEQUENCE [LARGE SCALE GENOMIC DNA]</scope>
    <source>
        <strain evidence="4">455</strain>
    </source>
</reference>
<accession>A0A853F5X2</accession>
<evidence type="ECO:0000256" key="2">
    <source>
        <dbReference type="SAM" id="SignalP"/>
    </source>
</evidence>
<dbReference type="Pfam" id="PF13505">
    <property type="entry name" value="OMP_b-brl"/>
    <property type="match status" value="1"/>
</dbReference>
<proteinExistence type="predicted"/>
<keyword evidence="1 2" id="KW-0732">Signal</keyword>
<dbReference type="InterPro" id="IPR027385">
    <property type="entry name" value="Beta-barrel_OMP"/>
</dbReference>
<dbReference type="EMBL" id="JACCHT010000002">
    <property type="protein sequence ID" value="NYT28431.1"/>
    <property type="molecule type" value="Genomic_DNA"/>
</dbReference>
<dbReference type="AlphaFoldDB" id="A0A853F5X2"/>
<sequence>MKNKIKIAIVATLLSSSIFAQSDNYFGIGVYQTKYSESESGTTRKYKKNNYKALLGTHLDDNWSVEGQYTDFATDSITENGAATVVGMSGTSLGLAGLYHFNPQVSYSPFVKLGWHFWDFKITNTTTGVSKNVNGDNEFYGVGVDGKINETMKYRVELERMKTDGNNLDNIGVALLVDF</sequence>
<dbReference type="SUPFAM" id="SSF56925">
    <property type="entry name" value="OMPA-like"/>
    <property type="match status" value="1"/>
</dbReference>
<feature type="domain" description="Outer membrane protein beta-barrel" evidence="3">
    <location>
        <begin position="8"/>
        <end position="175"/>
    </location>
</feature>
<evidence type="ECO:0000313" key="4">
    <source>
        <dbReference type="EMBL" id="NYT28431.1"/>
    </source>
</evidence>
<name>A0A853F5X2_9GAMM</name>
<feature type="chain" id="PRO_5032291006" evidence="2">
    <location>
        <begin position="23"/>
        <end position="179"/>
    </location>
</feature>
<organism evidence="4 5">
    <name type="scientific">Candidatus Thiodubiliella endoseptemdiera</name>
    <dbReference type="NCBI Taxonomy" id="2738886"/>
    <lineage>
        <taxon>Bacteria</taxon>
        <taxon>Pseudomonadati</taxon>
        <taxon>Pseudomonadota</taxon>
        <taxon>Gammaproteobacteria</taxon>
        <taxon>Candidatus Pseudothioglobaceae</taxon>
        <taxon>Candidatus Thiodubiliella</taxon>
    </lineage>
</organism>
<dbReference type="Gene3D" id="2.40.160.20">
    <property type="match status" value="1"/>
</dbReference>
<dbReference type="InterPro" id="IPR011250">
    <property type="entry name" value="OMP/PagP_B-barrel"/>
</dbReference>
<evidence type="ECO:0000259" key="3">
    <source>
        <dbReference type="Pfam" id="PF13505"/>
    </source>
</evidence>
<comment type="caution">
    <text evidence="4">The sequence shown here is derived from an EMBL/GenBank/DDBJ whole genome shotgun (WGS) entry which is preliminary data.</text>
</comment>